<dbReference type="PANTHER" id="PTHR43364:SF6">
    <property type="entry name" value="OXIDOREDUCTASE-RELATED"/>
    <property type="match status" value="1"/>
</dbReference>
<dbReference type="InterPro" id="IPR023210">
    <property type="entry name" value="NADP_OxRdtase_dom"/>
</dbReference>
<dbReference type="InterPro" id="IPR036812">
    <property type="entry name" value="NAD(P)_OxRdtase_dom_sf"/>
</dbReference>
<dbReference type="SUPFAM" id="SSF51430">
    <property type="entry name" value="NAD(P)-linked oxidoreductase"/>
    <property type="match status" value="1"/>
</dbReference>
<dbReference type="Pfam" id="PF00248">
    <property type="entry name" value="Aldo_ket_red"/>
    <property type="match status" value="1"/>
</dbReference>
<dbReference type="EMBL" id="VRMG01000008">
    <property type="protein sequence ID" value="TXN29841.1"/>
    <property type="molecule type" value="Genomic_DNA"/>
</dbReference>
<evidence type="ECO:0000259" key="1">
    <source>
        <dbReference type="Pfam" id="PF00248"/>
    </source>
</evidence>
<dbReference type="AlphaFoldDB" id="A0A5C8UPN5"/>
<dbReference type="GO" id="GO:0005829">
    <property type="term" value="C:cytosol"/>
    <property type="evidence" value="ECO:0007669"/>
    <property type="project" value="TreeGrafter"/>
</dbReference>
<sequence length="330" mass="34952">MADTAIRSVTLGSTGIAVTEFFFGGAAIGGIGSAPSRIGLGMATDEALERLDEAYEVGIRVLDTANSFAGGESERVIGRWREERERDDVLVSTKVGNVVERGQETISLSADHIARQLALSRSRLGTVDLYVTHGVDPSTPLEETITAFAAAIDTEQIRAYGCSNLSVRQVEAWLLAADRAGLPRPGWMQNGLSLLSRGVERDLLPLLAEEGLGFVAYSPLAGGILSNRFLGADLETLPEPAAGSRLALAPAMYGDAFTLPNLAAVAALEPLAREREVSIAGLALGWLRRHPLVTATIVSPRRTAQWDAVTEAAALDFDDALAEQVGALFA</sequence>
<dbReference type="PANTHER" id="PTHR43364">
    <property type="entry name" value="NADH-SPECIFIC METHYLGLYOXAL REDUCTASE-RELATED"/>
    <property type="match status" value="1"/>
</dbReference>
<name>A0A5C8UPN5_9MICO</name>
<evidence type="ECO:0000313" key="3">
    <source>
        <dbReference type="Proteomes" id="UP000321379"/>
    </source>
</evidence>
<keyword evidence="3" id="KW-1185">Reference proteome</keyword>
<proteinExistence type="predicted"/>
<organism evidence="2 3">
    <name type="scientific">Lacisediminihabitans profunda</name>
    <dbReference type="NCBI Taxonomy" id="2594790"/>
    <lineage>
        <taxon>Bacteria</taxon>
        <taxon>Bacillati</taxon>
        <taxon>Actinomycetota</taxon>
        <taxon>Actinomycetes</taxon>
        <taxon>Micrococcales</taxon>
        <taxon>Microbacteriaceae</taxon>
        <taxon>Lacisediminihabitans</taxon>
    </lineage>
</organism>
<reference evidence="2 3" key="1">
    <citation type="submission" date="2019-08" db="EMBL/GenBank/DDBJ databases">
        <title>Bacterial whole genome sequence for Glaciihabitans sp. CHu50b-6-2.</title>
        <authorList>
            <person name="Jin L."/>
        </authorList>
    </citation>
    <scope>NUCLEOTIDE SEQUENCE [LARGE SCALE GENOMIC DNA]</scope>
    <source>
        <strain evidence="2 3">CHu50b-6-2</strain>
    </source>
</reference>
<feature type="domain" description="NADP-dependent oxidoreductase" evidence="1">
    <location>
        <begin position="40"/>
        <end position="323"/>
    </location>
</feature>
<evidence type="ECO:0000313" key="2">
    <source>
        <dbReference type="EMBL" id="TXN29841.1"/>
    </source>
</evidence>
<dbReference type="Proteomes" id="UP000321379">
    <property type="component" value="Unassembled WGS sequence"/>
</dbReference>
<gene>
    <name evidence="2" type="ORF">FVP33_11905</name>
</gene>
<comment type="caution">
    <text evidence="2">The sequence shown here is derived from an EMBL/GenBank/DDBJ whole genome shotgun (WGS) entry which is preliminary data.</text>
</comment>
<dbReference type="RefSeq" id="WP_147783884.1">
    <property type="nucleotide sequence ID" value="NZ_VRMG01000008.1"/>
</dbReference>
<dbReference type="Gene3D" id="3.20.20.100">
    <property type="entry name" value="NADP-dependent oxidoreductase domain"/>
    <property type="match status" value="1"/>
</dbReference>
<accession>A0A5C8UPN5</accession>
<protein>
    <submittedName>
        <fullName evidence="2">Aldo/keto reductase</fullName>
    </submittedName>
</protein>
<dbReference type="InterPro" id="IPR050523">
    <property type="entry name" value="AKR_Detox_Biosynth"/>
</dbReference>